<accession>A0ABW5MDV7</accession>
<dbReference type="EMBL" id="JBHULN010000029">
    <property type="protein sequence ID" value="MFD2574468.1"/>
    <property type="molecule type" value="Genomic_DNA"/>
</dbReference>
<dbReference type="InterPro" id="IPR025427">
    <property type="entry name" value="DUF4160"/>
</dbReference>
<organism evidence="1 2">
    <name type="scientific">Spirosoma soli</name>
    <dbReference type="NCBI Taxonomy" id="1770529"/>
    <lineage>
        <taxon>Bacteria</taxon>
        <taxon>Pseudomonadati</taxon>
        <taxon>Bacteroidota</taxon>
        <taxon>Cytophagia</taxon>
        <taxon>Cytophagales</taxon>
        <taxon>Cytophagaceae</taxon>
        <taxon>Spirosoma</taxon>
    </lineage>
</organism>
<dbReference type="Pfam" id="PF13711">
    <property type="entry name" value="DUF4160"/>
    <property type="match status" value="1"/>
</dbReference>
<name>A0ABW5MDV7_9BACT</name>
<reference evidence="2" key="1">
    <citation type="journal article" date="2019" name="Int. J. Syst. Evol. Microbiol.">
        <title>The Global Catalogue of Microorganisms (GCM) 10K type strain sequencing project: providing services to taxonomists for standard genome sequencing and annotation.</title>
        <authorList>
            <consortium name="The Broad Institute Genomics Platform"/>
            <consortium name="The Broad Institute Genome Sequencing Center for Infectious Disease"/>
            <person name="Wu L."/>
            <person name="Ma J."/>
        </authorList>
    </citation>
    <scope>NUCLEOTIDE SEQUENCE [LARGE SCALE GENOMIC DNA]</scope>
    <source>
        <strain evidence="2">KCTC 42805</strain>
    </source>
</reference>
<proteinExistence type="predicted"/>
<comment type="caution">
    <text evidence="1">The sequence shown here is derived from an EMBL/GenBank/DDBJ whole genome shotgun (WGS) entry which is preliminary data.</text>
</comment>
<dbReference type="RefSeq" id="WP_381528206.1">
    <property type="nucleotide sequence ID" value="NZ_JBHULN010000029.1"/>
</dbReference>
<gene>
    <name evidence="1" type="ORF">ACFSUS_27785</name>
</gene>
<protein>
    <submittedName>
        <fullName evidence="1">DUF4160 domain-containing protein</fullName>
    </submittedName>
</protein>
<keyword evidence="2" id="KW-1185">Reference proteome</keyword>
<evidence type="ECO:0000313" key="1">
    <source>
        <dbReference type="EMBL" id="MFD2574468.1"/>
    </source>
</evidence>
<evidence type="ECO:0000313" key="2">
    <source>
        <dbReference type="Proteomes" id="UP001597469"/>
    </source>
</evidence>
<sequence length="125" mass="14544">MDEGEVLELLENLRNKLAQMELLTRPSRGGDYIELLLLKKENLKFRIDADFNHSRPHFHVDYGREFHALSVCINTGEVLAGYIPNKYLKTVTFWVEENKETLLKIWDSLRLNQNATPFVAQLKAV</sequence>
<dbReference type="Proteomes" id="UP001597469">
    <property type="component" value="Unassembled WGS sequence"/>
</dbReference>